<evidence type="ECO:0000256" key="1">
    <source>
        <dbReference type="SAM" id="Phobius"/>
    </source>
</evidence>
<comment type="caution">
    <text evidence="2">The sequence shown here is derived from an EMBL/GenBank/DDBJ whole genome shotgun (WGS) entry which is preliminary data.</text>
</comment>
<feature type="transmembrane region" description="Helical" evidence="1">
    <location>
        <begin position="176"/>
        <end position="195"/>
    </location>
</feature>
<protein>
    <submittedName>
        <fullName evidence="2">Uncharacterized protein</fullName>
    </submittedName>
</protein>
<dbReference type="AlphaFoldDB" id="A0A426TXH7"/>
<dbReference type="EMBL" id="RSAS01000525">
    <property type="protein sequence ID" value="RRR70406.1"/>
    <property type="molecule type" value="Genomic_DNA"/>
</dbReference>
<gene>
    <name evidence="2" type="ORF">EI684_13365</name>
</gene>
<keyword evidence="1" id="KW-1133">Transmembrane helix</keyword>
<accession>A0A426TXH7</accession>
<keyword evidence="1" id="KW-0472">Membrane</keyword>
<organism evidence="2 3">
    <name type="scientific">Candidatus Viridilinea halotolerans</name>
    <dbReference type="NCBI Taxonomy" id="2491704"/>
    <lineage>
        <taxon>Bacteria</taxon>
        <taxon>Bacillati</taxon>
        <taxon>Chloroflexota</taxon>
        <taxon>Chloroflexia</taxon>
        <taxon>Chloroflexales</taxon>
        <taxon>Chloroflexineae</taxon>
        <taxon>Oscillochloridaceae</taxon>
        <taxon>Candidatus Viridilinea</taxon>
    </lineage>
</organism>
<reference evidence="2 3" key="1">
    <citation type="submission" date="2018-12" db="EMBL/GenBank/DDBJ databases">
        <title>Genome Sequence of Candidatus Viridilinea halotolerans isolated from saline sulfide-rich spring.</title>
        <authorList>
            <person name="Grouzdev D.S."/>
            <person name="Burganskaya E.I."/>
            <person name="Krutkina M.S."/>
            <person name="Sukhacheva M.V."/>
            <person name="Gorlenko V.M."/>
        </authorList>
    </citation>
    <scope>NUCLEOTIDE SEQUENCE [LARGE SCALE GENOMIC DNA]</scope>
    <source>
        <strain evidence="2">Chok-6</strain>
    </source>
</reference>
<dbReference type="Proteomes" id="UP000280307">
    <property type="component" value="Unassembled WGS sequence"/>
</dbReference>
<evidence type="ECO:0000313" key="2">
    <source>
        <dbReference type="EMBL" id="RRR70406.1"/>
    </source>
</evidence>
<name>A0A426TXH7_9CHLR</name>
<keyword evidence="1" id="KW-0812">Transmembrane</keyword>
<feature type="transmembrane region" description="Helical" evidence="1">
    <location>
        <begin position="147"/>
        <end position="167"/>
    </location>
</feature>
<proteinExistence type="predicted"/>
<sequence>MLPYFAPQLKGIMVVSKDIPAKRIQGNEAAPQEDVLQLTFLEWLAPRWGRRATFHVKGLIRHSRSPLMTSFCGAMAFVVFLIGVGLLFGDGYATIQGVRYTLRLLGVPVRVDDFPATPWWTIQLILIFIQVFAKKISGLGVLWTPAYIFNATTTSVFIGVALGRLFGVTFGMSETLLFQTAMCAGVGALLGHYLALGAEQVTLTGLCMLSVVLAERFARK</sequence>
<evidence type="ECO:0000313" key="3">
    <source>
        <dbReference type="Proteomes" id="UP000280307"/>
    </source>
</evidence>
<feature type="transmembrane region" description="Helical" evidence="1">
    <location>
        <begin position="67"/>
        <end position="88"/>
    </location>
</feature>